<gene>
    <name evidence="10" type="ORF">CSV86_024110</name>
</gene>
<dbReference type="InterPro" id="IPR044946">
    <property type="entry name" value="Restrct_endonuc_typeI_TRD_sf"/>
</dbReference>
<dbReference type="GO" id="GO:0008170">
    <property type="term" value="F:N-methyltransferase activity"/>
    <property type="evidence" value="ECO:0007669"/>
    <property type="project" value="InterPro"/>
</dbReference>
<evidence type="ECO:0000256" key="2">
    <source>
        <dbReference type="ARBA" id="ARBA00011900"/>
    </source>
</evidence>
<evidence type="ECO:0000256" key="6">
    <source>
        <dbReference type="ARBA" id="ARBA00022747"/>
    </source>
</evidence>
<comment type="catalytic activity">
    <reaction evidence="8">
        <text>a 2'-deoxyadenosine in DNA + S-adenosyl-L-methionine = an N(6)-methyl-2'-deoxyadenosine in DNA + S-adenosyl-L-homocysteine + H(+)</text>
        <dbReference type="Rhea" id="RHEA:15197"/>
        <dbReference type="Rhea" id="RHEA-COMP:12418"/>
        <dbReference type="Rhea" id="RHEA-COMP:12419"/>
        <dbReference type="ChEBI" id="CHEBI:15378"/>
        <dbReference type="ChEBI" id="CHEBI:57856"/>
        <dbReference type="ChEBI" id="CHEBI:59789"/>
        <dbReference type="ChEBI" id="CHEBI:90615"/>
        <dbReference type="ChEBI" id="CHEBI:90616"/>
        <dbReference type="EC" id="2.1.1.72"/>
    </reaction>
</comment>
<dbReference type="EC" id="2.1.1.72" evidence="2"/>
<keyword evidence="3 10" id="KW-0489">Methyltransferase</keyword>
<dbReference type="InterPro" id="IPR003356">
    <property type="entry name" value="DNA_methylase_A-5"/>
</dbReference>
<evidence type="ECO:0000256" key="4">
    <source>
        <dbReference type="ARBA" id="ARBA00022679"/>
    </source>
</evidence>
<evidence type="ECO:0000256" key="5">
    <source>
        <dbReference type="ARBA" id="ARBA00022691"/>
    </source>
</evidence>
<evidence type="ECO:0000256" key="1">
    <source>
        <dbReference type="ARBA" id="ARBA00006594"/>
    </source>
</evidence>
<dbReference type="PANTHER" id="PTHR42933:SF3">
    <property type="entry name" value="TYPE I RESTRICTION ENZYME MJAVIII METHYLASE SUBUNIT"/>
    <property type="match status" value="1"/>
</dbReference>
<dbReference type="CDD" id="cd02440">
    <property type="entry name" value="AdoMet_MTases"/>
    <property type="match status" value="1"/>
</dbReference>
<dbReference type="RefSeq" id="WP_158487702.1">
    <property type="nucleotide sequence ID" value="NZ_AMWJ02000002.1"/>
</dbReference>
<evidence type="ECO:0000256" key="8">
    <source>
        <dbReference type="ARBA" id="ARBA00047942"/>
    </source>
</evidence>
<dbReference type="GO" id="GO:0032259">
    <property type="term" value="P:methylation"/>
    <property type="evidence" value="ECO:0007669"/>
    <property type="project" value="UniProtKB-KW"/>
</dbReference>
<dbReference type="Gene3D" id="3.90.220.20">
    <property type="entry name" value="DNA methylase specificity domains"/>
    <property type="match status" value="1"/>
</dbReference>
<name>A0A7K4EKR2_9PSED</name>
<dbReference type="OrthoDB" id="9784823at2"/>
<dbReference type="Proteomes" id="UP000010448">
    <property type="component" value="Unassembled WGS sequence"/>
</dbReference>
<dbReference type="PRINTS" id="PR00507">
    <property type="entry name" value="N12N6MTFRASE"/>
</dbReference>
<accession>A0A7K4EKR2</accession>
<evidence type="ECO:0000313" key="11">
    <source>
        <dbReference type="Proteomes" id="UP000010448"/>
    </source>
</evidence>
<dbReference type="SUPFAM" id="SSF116734">
    <property type="entry name" value="DNA methylase specificity domain"/>
    <property type="match status" value="1"/>
</dbReference>
<dbReference type="SUPFAM" id="SSF53335">
    <property type="entry name" value="S-adenosyl-L-methionine-dependent methyltransferases"/>
    <property type="match status" value="1"/>
</dbReference>
<sequence>MESKTSDHLGRYYTRDTVASLLISSMKLATPGTVIDLGAGDGALVTEAANQWAAERYLTVDIDEDANSGKLPTLRGPSFVHFTGDALDLSLGDRIGLGWSQACAAVCNPPYIRPVWKEHFGNILEEVGLSHVLPEAKSAPAGLLFVAQNLRLLKSGGKLGLILPDGLITGERFHSFRQALIENHSIEQVIELPRNIFRKTEAQTHIVVLSKNGEQKPTISSRKLEINGALSSEIYIPSEEAINRIDYSHHIKRHVKKSCKTSPVKLRDLVASVGRGTHSSSSRKLVSTPIFHISDLEDYQTSIPESFIVSKSDAEALGGAYASQGDILVARVGRNLSRKIALVQKGAVLTTDCFFIIRPKDKSEEIFDFLTSESGRAHLDKINQGVGARFITAARLLDLELD</sequence>
<protein>
    <recommendedName>
        <fullName evidence="2">site-specific DNA-methyltransferase (adenine-specific)</fullName>
        <ecNumber evidence="2">2.1.1.72</ecNumber>
    </recommendedName>
</protein>
<keyword evidence="5" id="KW-0949">S-adenosyl-L-methionine</keyword>
<evidence type="ECO:0000256" key="7">
    <source>
        <dbReference type="ARBA" id="ARBA00023125"/>
    </source>
</evidence>
<evidence type="ECO:0000313" key="10">
    <source>
        <dbReference type="EMBL" id="NNJ18040.1"/>
    </source>
</evidence>
<proteinExistence type="inferred from homology"/>
<keyword evidence="11" id="KW-1185">Reference proteome</keyword>
<dbReference type="AlphaFoldDB" id="A0A7K4EKR2"/>
<evidence type="ECO:0000256" key="3">
    <source>
        <dbReference type="ARBA" id="ARBA00022603"/>
    </source>
</evidence>
<feature type="domain" description="DNA methylase adenine-specific" evidence="9">
    <location>
        <begin position="104"/>
        <end position="216"/>
    </location>
</feature>
<dbReference type="InterPro" id="IPR051537">
    <property type="entry name" value="DNA_Adenine_Mtase"/>
</dbReference>
<dbReference type="InterPro" id="IPR029063">
    <property type="entry name" value="SAM-dependent_MTases_sf"/>
</dbReference>
<dbReference type="EMBL" id="AMWJ02000002">
    <property type="protein sequence ID" value="NNJ18040.1"/>
    <property type="molecule type" value="Genomic_DNA"/>
</dbReference>
<evidence type="ECO:0000259" key="9">
    <source>
        <dbReference type="Pfam" id="PF02384"/>
    </source>
</evidence>
<dbReference type="Gene3D" id="3.40.50.150">
    <property type="entry name" value="Vaccinia Virus protein VP39"/>
    <property type="match status" value="1"/>
</dbReference>
<keyword evidence="4" id="KW-0808">Transferase</keyword>
<reference evidence="10 11" key="1">
    <citation type="journal article" date="2013" name="Genome Announc.">
        <title>Genome Sequence of Naphthalene-Degrading Soil Bacterium Pseudomonas putida CSV86.</title>
        <authorList>
            <person name="Phale P.S."/>
            <person name="Paliwal V."/>
            <person name="Raju S.C."/>
            <person name="Modak A."/>
            <person name="Purohit H.J."/>
        </authorList>
    </citation>
    <scope>NUCLEOTIDE SEQUENCE [LARGE SCALE GENOMIC DNA]</scope>
    <source>
        <strain evidence="10 11">CSV86</strain>
    </source>
</reference>
<keyword evidence="7" id="KW-0238">DNA-binding</keyword>
<dbReference type="PANTHER" id="PTHR42933">
    <property type="entry name" value="SLR6095 PROTEIN"/>
    <property type="match status" value="1"/>
</dbReference>
<comment type="caution">
    <text evidence="10">The sequence shown here is derived from an EMBL/GenBank/DDBJ whole genome shotgun (WGS) entry which is preliminary data.</text>
</comment>
<organism evidence="10 11">
    <name type="scientific">Pseudomonas bharatica CSV86</name>
    <dbReference type="NCBI Taxonomy" id="1005395"/>
    <lineage>
        <taxon>Bacteria</taxon>
        <taxon>Pseudomonadati</taxon>
        <taxon>Pseudomonadota</taxon>
        <taxon>Gammaproteobacteria</taxon>
        <taxon>Pseudomonadales</taxon>
        <taxon>Pseudomonadaceae</taxon>
        <taxon>Pseudomonas</taxon>
        <taxon>Pseudomonas bharatica</taxon>
    </lineage>
</organism>
<dbReference type="Pfam" id="PF02384">
    <property type="entry name" value="N6_Mtase"/>
    <property type="match status" value="1"/>
</dbReference>
<dbReference type="GO" id="GO:0009307">
    <property type="term" value="P:DNA restriction-modification system"/>
    <property type="evidence" value="ECO:0007669"/>
    <property type="project" value="UniProtKB-KW"/>
</dbReference>
<comment type="similarity">
    <text evidence="1">Belongs to the N(4)/N(6)-methyltransferase family.</text>
</comment>
<dbReference type="GO" id="GO:0009007">
    <property type="term" value="F:site-specific DNA-methyltransferase (adenine-specific) activity"/>
    <property type="evidence" value="ECO:0007669"/>
    <property type="project" value="UniProtKB-EC"/>
</dbReference>
<dbReference type="GO" id="GO:0003677">
    <property type="term" value="F:DNA binding"/>
    <property type="evidence" value="ECO:0007669"/>
    <property type="project" value="UniProtKB-KW"/>
</dbReference>
<keyword evidence="6" id="KW-0680">Restriction system</keyword>